<evidence type="ECO:0000313" key="2">
    <source>
        <dbReference type="EMBL" id="NYI84275.1"/>
    </source>
</evidence>
<protein>
    <submittedName>
        <fullName evidence="2">GrpB-like predicted nucleotidyltransferase (UPF0157 family)</fullName>
    </submittedName>
</protein>
<accession>A0A853AJJ1</accession>
<keyword evidence="2" id="KW-0808">Transferase</keyword>
<reference evidence="2 3" key="1">
    <citation type="submission" date="2020-07" db="EMBL/GenBank/DDBJ databases">
        <title>Sequencing the genomes of 1000 actinobacteria strains.</title>
        <authorList>
            <person name="Klenk H.-P."/>
        </authorList>
    </citation>
    <scope>NUCLEOTIDE SEQUENCE [LARGE SCALE GENOMIC DNA]</scope>
    <source>
        <strain evidence="2 3">DSM 44065</strain>
    </source>
</reference>
<dbReference type="RefSeq" id="WP_179721300.1">
    <property type="nucleotide sequence ID" value="NZ_BAABFH010000001.1"/>
</dbReference>
<name>A0A853AJJ1_9PSEU</name>
<evidence type="ECO:0000313" key="3">
    <source>
        <dbReference type="Proteomes" id="UP000587002"/>
    </source>
</evidence>
<organism evidence="2 3">
    <name type="scientific">Saccharopolyspora hordei</name>
    <dbReference type="NCBI Taxonomy" id="1838"/>
    <lineage>
        <taxon>Bacteria</taxon>
        <taxon>Bacillati</taxon>
        <taxon>Actinomycetota</taxon>
        <taxon>Actinomycetes</taxon>
        <taxon>Pseudonocardiales</taxon>
        <taxon>Pseudonocardiaceae</taxon>
        <taxon>Saccharopolyspora</taxon>
    </lineage>
</organism>
<sequence>MRAPVAAGPDPDVTPHVSGAGGPEVDHLRTDAADRERYARAERALAHREWHHVQDSADAKTAVVEEIVRRAQRR</sequence>
<dbReference type="Gene3D" id="3.30.460.10">
    <property type="entry name" value="Beta Polymerase, domain 2"/>
    <property type="match status" value="1"/>
</dbReference>
<feature type="compositionally biased region" description="Basic and acidic residues" evidence="1">
    <location>
        <begin position="24"/>
        <end position="34"/>
    </location>
</feature>
<comment type="caution">
    <text evidence="2">The sequence shown here is derived from an EMBL/GenBank/DDBJ whole genome shotgun (WGS) entry which is preliminary data.</text>
</comment>
<dbReference type="SUPFAM" id="SSF81301">
    <property type="entry name" value="Nucleotidyltransferase"/>
    <property type="match status" value="1"/>
</dbReference>
<evidence type="ECO:0000256" key="1">
    <source>
        <dbReference type="SAM" id="MobiDB-lite"/>
    </source>
</evidence>
<gene>
    <name evidence="2" type="ORF">HNR68_002905</name>
</gene>
<dbReference type="AlphaFoldDB" id="A0A853AJJ1"/>
<dbReference type="EMBL" id="JACCFJ010000001">
    <property type="protein sequence ID" value="NYI84275.1"/>
    <property type="molecule type" value="Genomic_DNA"/>
</dbReference>
<feature type="region of interest" description="Disordered" evidence="1">
    <location>
        <begin position="1"/>
        <end position="34"/>
    </location>
</feature>
<dbReference type="GO" id="GO:0016740">
    <property type="term" value="F:transferase activity"/>
    <property type="evidence" value="ECO:0007669"/>
    <property type="project" value="UniProtKB-KW"/>
</dbReference>
<dbReference type="InterPro" id="IPR043519">
    <property type="entry name" value="NT_sf"/>
</dbReference>
<dbReference type="Proteomes" id="UP000587002">
    <property type="component" value="Unassembled WGS sequence"/>
</dbReference>
<keyword evidence="3" id="KW-1185">Reference proteome</keyword>
<proteinExistence type="predicted"/>